<dbReference type="EMBL" id="QGHC01000030">
    <property type="protein sequence ID" value="PWK80821.1"/>
    <property type="molecule type" value="Genomic_DNA"/>
</dbReference>
<accession>A0A316HLH0</accession>
<dbReference type="GO" id="GO:0016787">
    <property type="term" value="F:hydrolase activity"/>
    <property type="evidence" value="ECO:0007669"/>
    <property type="project" value="UniProtKB-KW"/>
</dbReference>
<keyword evidence="2" id="KW-1185">Reference proteome</keyword>
<dbReference type="SUPFAM" id="SSF56784">
    <property type="entry name" value="HAD-like"/>
    <property type="match status" value="1"/>
</dbReference>
<keyword evidence="1" id="KW-0378">Hydrolase</keyword>
<reference evidence="1 2" key="1">
    <citation type="submission" date="2018-05" db="EMBL/GenBank/DDBJ databases">
        <title>Genomic Encyclopedia of Type Strains, Phase IV (KMG-IV): sequencing the most valuable type-strain genomes for metagenomic binning, comparative biology and taxonomic classification.</title>
        <authorList>
            <person name="Goeker M."/>
        </authorList>
    </citation>
    <scope>NUCLEOTIDE SEQUENCE [LARGE SCALE GENOMIC DNA]</scope>
    <source>
        <strain evidence="1 2">DSM 14263</strain>
    </source>
</reference>
<evidence type="ECO:0000313" key="2">
    <source>
        <dbReference type="Proteomes" id="UP000245812"/>
    </source>
</evidence>
<name>A0A316HLH0_9GAMM</name>
<comment type="caution">
    <text evidence="1">The sequence shown here is derived from an EMBL/GenBank/DDBJ whole genome shotgun (WGS) entry which is preliminary data.</text>
</comment>
<organism evidence="1 2">
    <name type="scientific">Fulvimonas soli</name>
    <dbReference type="NCBI Taxonomy" id="155197"/>
    <lineage>
        <taxon>Bacteria</taxon>
        <taxon>Pseudomonadati</taxon>
        <taxon>Pseudomonadota</taxon>
        <taxon>Gammaproteobacteria</taxon>
        <taxon>Lysobacterales</taxon>
        <taxon>Rhodanobacteraceae</taxon>
        <taxon>Fulvimonas</taxon>
    </lineage>
</organism>
<protein>
    <submittedName>
        <fullName evidence="1">Haloacid dehalogenase-like hydrolase</fullName>
    </submittedName>
</protein>
<evidence type="ECO:0000313" key="1">
    <source>
        <dbReference type="EMBL" id="PWK80821.1"/>
    </source>
</evidence>
<dbReference type="Gene3D" id="3.40.50.1000">
    <property type="entry name" value="HAD superfamily/HAD-like"/>
    <property type="match status" value="1"/>
</dbReference>
<proteinExistence type="predicted"/>
<dbReference type="InterPro" id="IPR023214">
    <property type="entry name" value="HAD_sf"/>
</dbReference>
<dbReference type="Proteomes" id="UP000245812">
    <property type="component" value="Unassembled WGS sequence"/>
</dbReference>
<gene>
    <name evidence="1" type="ORF">C7456_1302</name>
</gene>
<sequence length="108" mass="11467">MPVVTGCEEMLARTVLAELGLGGVELIASTLRPGWSGPREGRHNVGRRKVEALAVAGIASCATAYSDSSRDIPMLKIAGEPVLVNAVPAVCKRVERALGRPVGRVEWY</sequence>
<dbReference type="InterPro" id="IPR036412">
    <property type="entry name" value="HAD-like_sf"/>
</dbReference>
<dbReference type="Pfam" id="PF12710">
    <property type="entry name" value="HAD"/>
    <property type="match status" value="1"/>
</dbReference>
<dbReference type="AlphaFoldDB" id="A0A316HLH0"/>